<protein>
    <submittedName>
        <fullName evidence="6">DsbA family protein</fullName>
    </submittedName>
</protein>
<dbReference type="PANTHER" id="PTHR13887">
    <property type="entry name" value="GLUTATHIONE S-TRANSFERASE KAPPA"/>
    <property type="match status" value="1"/>
</dbReference>
<gene>
    <name evidence="6" type="ORF">EWH12_11560</name>
</gene>
<evidence type="ECO:0000259" key="5">
    <source>
        <dbReference type="PROSITE" id="PS51352"/>
    </source>
</evidence>
<evidence type="ECO:0000256" key="4">
    <source>
        <dbReference type="ARBA" id="ARBA00023284"/>
    </source>
</evidence>
<dbReference type="PANTHER" id="PTHR13887:SF14">
    <property type="entry name" value="DISULFIDE BOND FORMATION PROTEIN D"/>
    <property type="match status" value="1"/>
</dbReference>
<keyword evidence="2" id="KW-0560">Oxidoreductase</keyword>
<evidence type="ECO:0000313" key="6">
    <source>
        <dbReference type="EMBL" id="RYM10488.1"/>
    </source>
</evidence>
<accession>A0A8G1ZH84</accession>
<evidence type="ECO:0000256" key="1">
    <source>
        <dbReference type="ARBA" id="ARBA00022729"/>
    </source>
</evidence>
<organism evidence="6 7">
    <name type="scientific">Sphingobium cupriresistens</name>
    <dbReference type="NCBI Taxonomy" id="1132417"/>
    <lineage>
        <taxon>Bacteria</taxon>
        <taxon>Pseudomonadati</taxon>
        <taxon>Pseudomonadota</taxon>
        <taxon>Alphaproteobacteria</taxon>
        <taxon>Sphingomonadales</taxon>
        <taxon>Sphingomonadaceae</taxon>
        <taxon>Sphingobium</taxon>
    </lineage>
</organism>
<dbReference type="OrthoDB" id="9780147at2"/>
<keyword evidence="1" id="KW-0732">Signal</keyword>
<comment type="caution">
    <text evidence="6">The sequence shown here is derived from an EMBL/GenBank/DDBJ whole genome shotgun (WGS) entry which is preliminary data.</text>
</comment>
<reference evidence="6 7" key="1">
    <citation type="submission" date="2019-02" db="EMBL/GenBank/DDBJ databases">
        <authorList>
            <person name="Feng G."/>
        </authorList>
    </citation>
    <scope>NUCLEOTIDE SEQUENCE [LARGE SCALE GENOMIC DNA]</scope>
    <source>
        <strain evidence="6 7">CCTCC AB 2011146</strain>
    </source>
</reference>
<dbReference type="Pfam" id="PF01323">
    <property type="entry name" value="DSBA"/>
    <property type="match status" value="1"/>
</dbReference>
<dbReference type="InterPro" id="IPR036249">
    <property type="entry name" value="Thioredoxin-like_sf"/>
</dbReference>
<evidence type="ECO:0000313" key="7">
    <source>
        <dbReference type="Proteomes" id="UP000291572"/>
    </source>
</evidence>
<dbReference type="PROSITE" id="PS51352">
    <property type="entry name" value="THIOREDOXIN_2"/>
    <property type="match status" value="1"/>
</dbReference>
<dbReference type="GO" id="GO:0016491">
    <property type="term" value="F:oxidoreductase activity"/>
    <property type="evidence" value="ECO:0007669"/>
    <property type="project" value="UniProtKB-KW"/>
</dbReference>
<keyword evidence="3" id="KW-1015">Disulfide bond</keyword>
<feature type="domain" description="Thioredoxin" evidence="5">
    <location>
        <begin position="37"/>
        <end position="222"/>
    </location>
</feature>
<evidence type="ECO:0000256" key="2">
    <source>
        <dbReference type="ARBA" id="ARBA00023002"/>
    </source>
</evidence>
<keyword evidence="4" id="KW-0676">Redox-active center</keyword>
<dbReference type="InterPro" id="IPR013766">
    <property type="entry name" value="Thioredoxin_domain"/>
</dbReference>
<sequence>MKKKMSIAAVLVVALILAGLLAMRGGDGADARAQSIAEAGDTTPSAEALRIRQEVQNDPVAPTIAPEGYDVTIVFFTDYQCPYCRKMHPVLDALMREDNKVRLVYRDWPIFGAASTEAARAAIAAQYQGKHAEFNAALMQSQGRLSSQSIRAAADRAGVNWNRLQIDLDRHSSEIDQALGRTSRFAAMAGLSGTPGLMVGPYLLPGAVDLATLRQAIAVARSEAGSGDQ</sequence>
<dbReference type="AlphaFoldDB" id="A0A8G1ZH84"/>
<dbReference type="SUPFAM" id="SSF52833">
    <property type="entry name" value="Thioredoxin-like"/>
    <property type="match status" value="1"/>
</dbReference>
<proteinExistence type="predicted"/>
<dbReference type="InterPro" id="IPR001853">
    <property type="entry name" value="DSBA-like_thioredoxin_dom"/>
</dbReference>
<dbReference type="EMBL" id="SEOO01000017">
    <property type="protein sequence ID" value="RYM10488.1"/>
    <property type="molecule type" value="Genomic_DNA"/>
</dbReference>
<name>A0A8G1ZH84_9SPHN</name>
<evidence type="ECO:0000256" key="3">
    <source>
        <dbReference type="ARBA" id="ARBA00023157"/>
    </source>
</evidence>
<dbReference type="RefSeq" id="WP_129926674.1">
    <property type="nucleotide sequence ID" value="NZ_SEOO01000017.1"/>
</dbReference>
<dbReference type="Proteomes" id="UP000291572">
    <property type="component" value="Unassembled WGS sequence"/>
</dbReference>
<dbReference type="Gene3D" id="3.40.30.10">
    <property type="entry name" value="Glutaredoxin"/>
    <property type="match status" value="1"/>
</dbReference>